<dbReference type="Proteomes" id="UP000694844">
    <property type="component" value="Chromosome 2"/>
</dbReference>
<dbReference type="Gene3D" id="2.10.25.10">
    <property type="entry name" value="Laminin"/>
    <property type="match status" value="1"/>
</dbReference>
<dbReference type="SUPFAM" id="SSF82895">
    <property type="entry name" value="TSP-1 type 1 repeat"/>
    <property type="match status" value="26"/>
</dbReference>
<dbReference type="Pfam" id="PF00090">
    <property type="entry name" value="TSP_1"/>
    <property type="match status" value="26"/>
</dbReference>
<evidence type="ECO:0000259" key="10">
    <source>
        <dbReference type="PROSITE" id="PS50948"/>
    </source>
</evidence>
<dbReference type="PROSITE" id="PS50287">
    <property type="entry name" value="SRCR_2"/>
    <property type="match status" value="1"/>
</dbReference>
<protein>
    <submittedName>
        <fullName evidence="12">SCO-spondin-like isoform X2</fullName>
    </submittedName>
</protein>
<keyword evidence="11" id="KW-1185">Reference proteome</keyword>
<dbReference type="InterPro" id="IPR036772">
    <property type="entry name" value="SRCR-like_dom_sf"/>
</dbReference>
<evidence type="ECO:0000256" key="7">
    <source>
        <dbReference type="SAM" id="SignalP"/>
    </source>
</evidence>
<dbReference type="SMART" id="SM00181">
    <property type="entry name" value="EGF"/>
    <property type="match status" value="2"/>
</dbReference>
<keyword evidence="1 7" id="KW-0732">Signal</keyword>
<dbReference type="PRINTS" id="PR00258">
    <property type="entry name" value="SPERACTRCPTR"/>
</dbReference>
<dbReference type="InterPro" id="IPR052065">
    <property type="entry name" value="Compl_asym_regulator"/>
</dbReference>
<dbReference type="OrthoDB" id="446173at2759"/>
<dbReference type="Pfam" id="PF00024">
    <property type="entry name" value="PAN_1"/>
    <property type="match status" value="1"/>
</dbReference>
<dbReference type="SUPFAM" id="SSF57414">
    <property type="entry name" value="Hairpin loop containing domain-like"/>
    <property type="match status" value="1"/>
</dbReference>
<feature type="disulfide bond" evidence="5">
    <location>
        <begin position="154"/>
        <end position="163"/>
    </location>
</feature>
<dbReference type="SUPFAM" id="SSF56487">
    <property type="entry name" value="SRCR-like"/>
    <property type="match status" value="1"/>
</dbReference>
<dbReference type="FunFam" id="2.20.100.10:FF:000002">
    <property type="entry name" value="Unc-5 netrin receptor C"/>
    <property type="match status" value="1"/>
</dbReference>
<dbReference type="PANTHER" id="PTHR22906">
    <property type="entry name" value="PROPERDIN"/>
    <property type="match status" value="1"/>
</dbReference>
<reference evidence="12" key="1">
    <citation type="submission" date="2025-08" db="UniProtKB">
        <authorList>
            <consortium name="RefSeq"/>
        </authorList>
    </citation>
    <scope>IDENTIFICATION</scope>
    <source>
        <tissue evidence="12">Whole sample</tissue>
    </source>
</reference>
<feature type="chain" id="PRO_5034939462" evidence="7">
    <location>
        <begin position="20"/>
        <end position="1925"/>
    </location>
</feature>
<feature type="signal peptide" evidence="7">
    <location>
        <begin position="1"/>
        <end position="19"/>
    </location>
</feature>
<dbReference type="GO" id="GO:0016020">
    <property type="term" value="C:membrane"/>
    <property type="evidence" value="ECO:0007669"/>
    <property type="project" value="InterPro"/>
</dbReference>
<evidence type="ECO:0000256" key="2">
    <source>
        <dbReference type="ARBA" id="ARBA00022737"/>
    </source>
</evidence>
<evidence type="ECO:0000256" key="3">
    <source>
        <dbReference type="ARBA" id="ARBA00023157"/>
    </source>
</evidence>
<evidence type="ECO:0000259" key="8">
    <source>
        <dbReference type="PROSITE" id="PS50026"/>
    </source>
</evidence>
<dbReference type="FunFam" id="2.20.100.10:FF:000001">
    <property type="entry name" value="semaphorin-5A isoform X1"/>
    <property type="match status" value="11"/>
</dbReference>
<evidence type="ECO:0000256" key="5">
    <source>
        <dbReference type="PROSITE-ProRule" id="PRU00076"/>
    </source>
</evidence>
<dbReference type="PROSITE" id="PS50092">
    <property type="entry name" value="TSP1"/>
    <property type="match status" value="26"/>
</dbReference>
<sequence>MNAAPGILILLIISTCVYCQITEIQRDSRIVAFSVNSNLSFDGYELRNHQISNFSTKFMASQCAMECHRNGRCKSFNFASKSRVCQLNDATHEDFPADLINDTSTTGNVYYLKEAITVSPDAIGPCGNYPCRNGGRCLDTVSAVTGNRTFFCLCETGWKGSICDIKEASLGWSRWDDWSQCSTTCGNGYHVRQRKCKNLDSGADLPSSQCYGRDTEYKACQYRKCPMWEEWGTWGECSTLNTCGRGSSSRTRTCGHGGTPGVDRYCLGPVNETMACDGVPCNGMVRLKNGEKFGEGRVEIYHSHSQKWLQVCGERWDREAADVTCRQRGFLGAHAALTSGVYGKADTLDVVSLDCAGNQSFLHQCSRRAANQCSVMAGVQCMVRGAWSLWSSWGKCSVTCENGTRTRTRACNHPPPNFGGRECPGDDLEYKPCTMIMCPVDGEWRQWSSWSDCSVSCANGTKYRTRTCTGPFHDGKNCTGDYIETTGCFPKECPVDGVWKDWAQWTDCTVTCGYGTRNRSRICEGPFYKGKECEGPKDETESCNTFSCPVDGSWKTWTGWESCSVTCGGGIQNRTRECNLPLHGGETCIGHSEESRKCNEHPCPVDGVWTGWADWSECSVTCANGTQWRNRTCVGPLFGGLNCTGDEYQEKICVAASCPVNGVWKQWSEWDSCNVTCGGGEKARRRECDGPYFNGDPCEGPNEERLTCNTFNCPIDGIWEVWGSWTECSRPCGTGEQIRSRNCVGPFYEGRDCQGDWNETKSCNTHSCAVHGYWHEWSNWTSCNVSCGGGSIWRRRRCELPLFGGDNCTGPSEETQDCNTFPCPVDGVFRAWTEWSGCTLTCGNGTQSRNRSCEGPFFEGKNCTGDWDQIKDCNTFPCPVDGFWMSWSNWSECSKSCGRGFTFRTRICEEPKYGGLDCEGPSNETMSCYPSSCPVNGIWKTWQEWSHCAGSCGVGTQSRVRTCDGPYFGGLNCTGPDKESQECFTKECPVDGLFTEWTTWTNCPVTCGGSMKNRTRSCIGPFFGGKDCNGPRNDSDVCGDNPCPVDGEWSLWSSWSKCTETCGKGQSQRYRYCTENKFGGKNCSGDSLQRKDCNDFPCPIDGVFNPWSNWTECSKTCGTGSQSRNRTCEGPYYDGQDCKGNYSDTQDCNTHFCPVDGVFMEWSGWTDCSLSCGSGEQSRSRVCTGPFYGGQDCNGNFQENRTCNDHHCPVDGIWNSWGSWKECDVTCGGGNQTRERTCLGPFYGGAPCNGWSNDTQECNTFPCPVDGLWLSWGGWGTCNVTCGGGIRLRNRTCDGPFFGGKPCEGEEEDTSSCNDFPCPIDGVWKPWSVWDNCSEICGGGNQSRYRTCDGPYYGGLNCSGIDTDTRDCNTHHCPIDGVFGNWSMWYECSVSCGGGIQWRNRSCIGPFYGGDDCSGPYEDSSTCNTHPCPIDGKWKSWGDWEACNVTCGGGIQRRLRECEGPFHGGANCTGPDDDYQECNTHPCPVDGLWKDWMEWRECSLSCGGGIQTRSRDCEGPFYGGANCTGSNEDSQECNTHPCPVDGVFMDWSVWSSCNVTCGGGSQIRSRTCKGPFHGGKNCSGAWTETQTCNSQNCPEDGVWMTWSVWGDCSVTCGGGLQYRNRSCDGPRYGGAACEGAVQEQRNCGENPCPIPGDWLEWSDWSRCSATCGTGIRWRTRDCNMTSYGDLTAPCEGTSNGTEDCNTFPCRPYASTCSTLRDLGMVDSGMVQLKPERRDLYSEKPELEPVWLHCDMEAEGGIGVTVVGHDKEARTLVTGYEGAGSYLAQVKYEVSVDHVIALIDNSKFCKQFLRWECKGAVIHNPHQKESWTTFWTNRSSEFNQFNTPATYFPGAKPGSGNCACGDTGTCANTSLSCNCDKNDFEWRSDEGFITYKDDLPILAFRAGDTGNGGEEGYLTIGPVLAYGTLD</sequence>
<dbReference type="SMART" id="SM00209">
    <property type="entry name" value="TSP1"/>
    <property type="match status" value="26"/>
</dbReference>
<dbReference type="SMART" id="SM00202">
    <property type="entry name" value="SR"/>
    <property type="match status" value="1"/>
</dbReference>
<evidence type="ECO:0000313" key="11">
    <source>
        <dbReference type="Proteomes" id="UP000694844"/>
    </source>
</evidence>
<keyword evidence="4" id="KW-0325">Glycoprotein</keyword>
<dbReference type="Gene3D" id="2.20.100.10">
    <property type="entry name" value="Thrombospondin type-1 (TSP1) repeat"/>
    <property type="match status" value="26"/>
</dbReference>
<dbReference type="GeneID" id="111120665"/>
<comment type="caution">
    <text evidence="6">Lacks conserved residue(s) required for the propagation of feature annotation.</text>
</comment>
<dbReference type="InterPro" id="IPR001190">
    <property type="entry name" value="SRCR"/>
</dbReference>
<feature type="domain" description="Apple" evidence="10">
    <location>
        <begin position="19"/>
        <end position="115"/>
    </location>
</feature>
<dbReference type="SUPFAM" id="SSF57196">
    <property type="entry name" value="EGF/Laminin"/>
    <property type="match status" value="1"/>
</dbReference>
<dbReference type="PROSITE" id="PS01186">
    <property type="entry name" value="EGF_2"/>
    <property type="match status" value="1"/>
</dbReference>
<dbReference type="Gene3D" id="2.60.120.1000">
    <property type="match status" value="1"/>
</dbReference>
<dbReference type="PROSITE" id="PS50026">
    <property type="entry name" value="EGF_3"/>
    <property type="match status" value="1"/>
</dbReference>
<evidence type="ECO:0000256" key="1">
    <source>
        <dbReference type="ARBA" id="ARBA00022729"/>
    </source>
</evidence>
<proteinExistence type="predicted"/>
<evidence type="ECO:0000256" key="4">
    <source>
        <dbReference type="ARBA" id="ARBA00023180"/>
    </source>
</evidence>
<keyword evidence="5" id="KW-0245">EGF-like domain</keyword>
<dbReference type="PROSITE" id="PS50948">
    <property type="entry name" value="PAN"/>
    <property type="match status" value="1"/>
</dbReference>
<keyword evidence="3 6" id="KW-1015">Disulfide bond</keyword>
<evidence type="ECO:0000313" key="12">
    <source>
        <dbReference type="RefSeq" id="XP_022317268.1"/>
    </source>
</evidence>
<feature type="domain" description="EGF-like" evidence="8">
    <location>
        <begin position="122"/>
        <end position="164"/>
    </location>
</feature>
<name>A0A8B8CN45_CRAVI</name>
<accession>A0A8B8CN45</accession>
<gene>
    <name evidence="12" type="primary">LOC111120665</name>
</gene>
<dbReference type="InterPro" id="IPR036383">
    <property type="entry name" value="TSP1_rpt_sf"/>
</dbReference>
<feature type="disulfide bond" evidence="6">
    <location>
        <begin position="355"/>
        <end position="365"/>
    </location>
</feature>
<dbReference type="InterPro" id="IPR003609">
    <property type="entry name" value="Pan_app"/>
</dbReference>
<keyword evidence="2" id="KW-0677">Repeat</keyword>
<dbReference type="FunFam" id="2.20.100.10:FF:000004">
    <property type="entry name" value="Adhesion G protein-coupled receptor B2"/>
    <property type="match status" value="5"/>
</dbReference>
<dbReference type="RefSeq" id="XP_022317268.1">
    <property type="nucleotide sequence ID" value="XM_022461560.1"/>
</dbReference>
<evidence type="ECO:0000259" key="9">
    <source>
        <dbReference type="PROSITE" id="PS50287"/>
    </source>
</evidence>
<evidence type="ECO:0000256" key="6">
    <source>
        <dbReference type="PROSITE-ProRule" id="PRU00196"/>
    </source>
</evidence>
<organism evidence="11 12">
    <name type="scientific">Crassostrea virginica</name>
    <name type="common">Eastern oyster</name>
    <dbReference type="NCBI Taxonomy" id="6565"/>
    <lineage>
        <taxon>Eukaryota</taxon>
        <taxon>Metazoa</taxon>
        <taxon>Spiralia</taxon>
        <taxon>Lophotrochozoa</taxon>
        <taxon>Mollusca</taxon>
        <taxon>Bivalvia</taxon>
        <taxon>Autobranchia</taxon>
        <taxon>Pteriomorphia</taxon>
        <taxon>Ostreida</taxon>
        <taxon>Ostreoidea</taxon>
        <taxon>Ostreidae</taxon>
        <taxon>Crassostrea</taxon>
    </lineage>
</organism>
<feature type="domain" description="SRCR" evidence="9">
    <location>
        <begin position="285"/>
        <end position="382"/>
    </location>
</feature>
<dbReference type="InterPro" id="IPR000742">
    <property type="entry name" value="EGF"/>
</dbReference>
<dbReference type="InterPro" id="IPR000884">
    <property type="entry name" value="TSP1_rpt"/>
</dbReference>
<dbReference type="PROSITE" id="PS00022">
    <property type="entry name" value="EGF_1"/>
    <property type="match status" value="1"/>
</dbReference>
<dbReference type="PRINTS" id="PR01705">
    <property type="entry name" value="TSP1REPEAT"/>
</dbReference>